<evidence type="ECO:0000313" key="2">
    <source>
        <dbReference type="Proteomes" id="UP001148737"/>
    </source>
</evidence>
<gene>
    <name evidence="1" type="ORF">NLG97_g10547</name>
</gene>
<organism evidence="1 2">
    <name type="scientific">Lecanicillium saksenae</name>
    <dbReference type="NCBI Taxonomy" id="468837"/>
    <lineage>
        <taxon>Eukaryota</taxon>
        <taxon>Fungi</taxon>
        <taxon>Dikarya</taxon>
        <taxon>Ascomycota</taxon>
        <taxon>Pezizomycotina</taxon>
        <taxon>Sordariomycetes</taxon>
        <taxon>Hypocreomycetidae</taxon>
        <taxon>Hypocreales</taxon>
        <taxon>Cordycipitaceae</taxon>
        <taxon>Lecanicillium</taxon>
    </lineage>
</organism>
<accession>A0ACC1QCW4</accession>
<proteinExistence type="predicted"/>
<dbReference type="EMBL" id="JANAKD010002702">
    <property type="protein sequence ID" value="KAJ3473048.1"/>
    <property type="molecule type" value="Genomic_DNA"/>
</dbReference>
<dbReference type="Proteomes" id="UP001148737">
    <property type="component" value="Unassembled WGS sequence"/>
</dbReference>
<reference evidence="1" key="1">
    <citation type="submission" date="2022-07" db="EMBL/GenBank/DDBJ databases">
        <title>Genome Sequence of Lecanicillium saksenae.</title>
        <authorList>
            <person name="Buettner E."/>
        </authorList>
    </citation>
    <scope>NUCLEOTIDE SEQUENCE</scope>
    <source>
        <strain evidence="1">VT-O1</strain>
    </source>
</reference>
<protein>
    <submittedName>
        <fullName evidence="1">Uncharacterized protein</fullName>
    </submittedName>
</protein>
<evidence type="ECO:0000313" key="1">
    <source>
        <dbReference type="EMBL" id="KAJ3473048.1"/>
    </source>
</evidence>
<keyword evidence="2" id="KW-1185">Reference proteome</keyword>
<name>A0ACC1QCW4_9HYPO</name>
<comment type="caution">
    <text evidence="1">The sequence shown here is derived from an EMBL/GenBank/DDBJ whole genome shotgun (WGS) entry which is preliminary data.</text>
</comment>
<sequence>MSDEIESGPLPPSYREVIEEKESDVIPPSLLSVDGQSITTQASQDEPAAIAYQLNRGISSLSHATSEVTFERLVVPQNDSDEKAVASASRRKRHIYNLKYIHRAPGGLEGVPSDSPHYYVEAVSSRTKLGSLGIKKSTLRKQWKAIPLDMSGKNSSYKLPQFIKSADAAFTLSIKDDQFIWTDAQGTTVAEEALGDGEQPAPNLQVKVAMPRNYLDLLAALWCCHVWQQSADGQGQVQSRLDSGT</sequence>